<proteinExistence type="predicted"/>
<gene>
    <name evidence="1" type="ORF">M33023_01400</name>
</gene>
<sequence length="81" mass="9690">MQIKIFLKTRKAQVVKEFKVDKNNKLLDKHTNKQVLESLRYKFKLFNLLYKKVTQSLNLYLLVLSADKKTSYFSFFGLLKL</sequence>
<keyword evidence="2" id="KW-1185">Reference proteome</keyword>
<dbReference type="Proteomes" id="UP001470586">
    <property type="component" value="Chromosome"/>
</dbReference>
<dbReference type="EMBL" id="CP128397">
    <property type="protein sequence ID" value="WZN38335.1"/>
    <property type="molecule type" value="Genomic_DNA"/>
</dbReference>
<accession>A0ABZ2YEI7</accession>
<name>A0ABZ2YEI7_9MOLU</name>
<protein>
    <submittedName>
        <fullName evidence="1">Uncharacterized protein</fullName>
    </submittedName>
</protein>
<reference evidence="1" key="1">
    <citation type="submission" date="2023-06" db="EMBL/GenBank/DDBJ databases">
        <title>Complete Genome of Candidatus Phytoplasma asteris M33.</title>
        <authorList>
            <person name="Toth R."/>
            <person name="Ilic A.-M."/>
            <person name="Huettel B."/>
            <person name="Duduk B."/>
            <person name="Kube M."/>
        </authorList>
    </citation>
    <scope>NUCLEOTIDE SEQUENCE [LARGE SCALE GENOMIC DNA]</scope>
    <source>
        <strain evidence="1">M33</strain>
    </source>
</reference>
<organism evidence="1 2">
    <name type="scientific">Candidatus Phytoplasma asteris</name>
    <dbReference type="NCBI Taxonomy" id="85620"/>
    <lineage>
        <taxon>Bacteria</taxon>
        <taxon>Bacillati</taxon>
        <taxon>Mycoplasmatota</taxon>
        <taxon>Mollicutes</taxon>
        <taxon>Acholeplasmatales</taxon>
        <taxon>Acholeplasmataceae</taxon>
        <taxon>Candidatus Phytoplasma</taxon>
        <taxon>16SrI (Aster yellows group)</taxon>
    </lineage>
</organism>
<evidence type="ECO:0000313" key="2">
    <source>
        <dbReference type="Proteomes" id="UP001470586"/>
    </source>
</evidence>
<evidence type="ECO:0000313" key="1">
    <source>
        <dbReference type="EMBL" id="WZN38335.1"/>
    </source>
</evidence>